<gene>
    <name evidence="1" type="ORF">GCM10011591_02000</name>
</gene>
<dbReference type="AlphaFoldDB" id="A0A917Q7S9"/>
<protein>
    <submittedName>
        <fullName evidence="1">Uncharacterized protein</fullName>
    </submittedName>
</protein>
<dbReference type="RefSeq" id="WP_188826802.1">
    <property type="nucleotide sequence ID" value="NZ_BMMW01000001.1"/>
</dbReference>
<name>A0A917Q7S9_9NOCA</name>
<evidence type="ECO:0000313" key="1">
    <source>
        <dbReference type="EMBL" id="GGK33933.1"/>
    </source>
</evidence>
<keyword evidence="2" id="KW-1185">Reference proteome</keyword>
<dbReference type="Proteomes" id="UP000612956">
    <property type="component" value="Unassembled WGS sequence"/>
</dbReference>
<accession>A0A917Q7S9</accession>
<dbReference type="EMBL" id="BMMW01000001">
    <property type="protein sequence ID" value="GGK33933.1"/>
    <property type="molecule type" value="Genomic_DNA"/>
</dbReference>
<sequence length="105" mass="11663">MLERAQASPGDLLVYRLIEAHLHSLSSGDPDTAANAVDSIMQSCVNFAAEHDPRLIPRILNNWALHLAEVYQPAIRTPALQEAERKWGPSQPGALFFPHPMPWVT</sequence>
<organism evidence="1 2">
    <name type="scientific">Nocardia camponoti</name>
    <dbReference type="NCBI Taxonomy" id="1616106"/>
    <lineage>
        <taxon>Bacteria</taxon>
        <taxon>Bacillati</taxon>
        <taxon>Actinomycetota</taxon>
        <taxon>Actinomycetes</taxon>
        <taxon>Mycobacteriales</taxon>
        <taxon>Nocardiaceae</taxon>
        <taxon>Nocardia</taxon>
    </lineage>
</organism>
<comment type="caution">
    <text evidence="1">The sequence shown here is derived from an EMBL/GenBank/DDBJ whole genome shotgun (WGS) entry which is preliminary data.</text>
</comment>
<reference evidence="1" key="2">
    <citation type="submission" date="2020-09" db="EMBL/GenBank/DDBJ databases">
        <authorList>
            <person name="Sun Q."/>
            <person name="Zhou Y."/>
        </authorList>
    </citation>
    <scope>NUCLEOTIDE SEQUENCE</scope>
    <source>
        <strain evidence="1">CGMCC 4.7278</strain>
    </source>
</reference>
<proteinExistence type="predicted"/>
<evidence type="ECO:0000313" key="2">
    <source>
        <dbReference type="Proteomes" id="UP000612956"/>
    </source>
</evidence>
<reference evidence="1" key="1">
    <citation type="journal article" date="2014" name="Int. J. Syst. Evol. Microbiol.">
        <title>Complete genome sequence of Corynebacterium casei LMG S-19264T (=DSM 44701T), isolated from a smear-ripened cheese.</title>
        <authorList>
            <consortium name="US DOE Joint Genome Institute (JGI-PGF)"/>
            <person name="Walter F."/>
            <person name="Albersmeier A."/>
            <person name="Kalinowski J."/>
            <person name="Ruckert C."/>
        </authorList>
    </citation>
    <scope>NUCLEOTIDE SEQUENCE</scope>
    <source>
        <strain evidence="1">CGMCC 4.7278</strain>
    </source>
</reference>